<reference evidence="1" key="1">
    <citation type="submission" date="2018-05" db="EMBL/GenBank/DDBJ databases">
        <authorList>
            <person name="Lanie J.A."/>
            <person name="Ng W.-L."/>
            <person name="Kazmierczak K.M."/>
            <person name="Andrzejewski T.M."/>
            <person name="Davidsen T.M."/>
            <person name="Wayne K.J."/>
            <person name="Tettelin H."/>
            <person name="Glass J.I."/>
            <person name="Rusch D."/>
            <person name="Podicherti R."/>
            <person name="Tsui H.-C.T."/>
            <person name="Winkler M.E."/>
        </authorList>
    </citation>
    <scope>NUCLEOTIDE SEQUENCE</scope>
</reference>
<organism evidence="1">
    <name type="scientific">marine metagenome</name>
    <dbReference type="NCBI Taxonomy" id="408172"/>
    <lineage>
        <taxon>unclassified sequences</taxon>
        <taxon>metagenomes</taxon>
        <taxon>ecological metagenomes</taxon>
    </lineage>
</organism>
<proteinExistence type="predicted"/>
<accession>A0A382B2T4</accession>
<gene>
    <name evidence="1" type="ORF">METZ01_LOCUS160970</name>
</gene>
<dbReference type="AlphaFoldDB" id="A0A382B2T4"/>
<dbReference type="EMBL" id="UINC01027965">
    <property type="protein sequence ID" value="SVB08116.1"/>
    <property type="molecule type" value="Genomic_DNA"/>
</dbReference>
<sequence length="69" mass="7625">MVIGSVTPTTEQKGAGCRIYKQCESVSREEIVKKLEYAPNAYVQVKQSPPDTNFPSIRHKMLDTAGLLA</sequence>
<name>A0A382B2T4_9ZZZZ</name>
<evidence type="ECO:0000313" key="1">
    <source>
        <dbReference type="EMBL" id="SVB08116.1"/>
    </source>
</evidence>
<protein>
    <submittedName>
        <fullName evidence="1">Uncharacterized protein</fullName>
    </submittedName>
</protein>